<keyword evidence="4" id="KW-0540">Nuclease</keyword>
<evidence type="ECO:0000256" key="5">
    <source>
        <dbReference type="ARBA" id="ARBA00022723"/>
    </source>
</evidence>
<dbReference type="Gene3D" id="3.40.1310.20">
    <property type="match status" value="1"/>
</dbReference>
<sequence length="315" mass="36835">MTINNPQKYGFTHEKIKEILGSLKSIDYWCMADEIGEEGTYHTHVFIHGVNAIMFTTLKKRFPEAHFDYGNGTSQENRDYVHKTGKWLNDKKHETCVDGTFEEFGECPVDRKGANNFLADLYSLIEQGLPNAQIIDMDPSYIPYIDKMDKIRQELIQERSKNTWRDLHVSYMYGDTGTGKTRSVMEKYGYSNVYRVTDYIHPFDNYLGQDVVIFEEYRSCFRIGDFLSYLDGYPIALPCRYNNKWACYTKVYIISNIPLGEQYPIVQKEENGSYLAFLRRIQDIYHFTGDKIEHSTIQFLSDGFRLILDGENIPF</sequence>
<dbReference type="GO" id="GO:0016787">
    <property type="term" value="F:hydrolase activity"/>
    <property type="evidence" value="ECO:0007669"/>
    <property type="project" value="UniProtKB-KW"/>
</dbReference>
<keyword evidence="3" id="KW-0235">DNA replication</keyword>
<dbReference type="GO" id="GO:0016779">
    <property type="term" value="F:nucleotidyltransferase activity"/>
    <property type="evidence" value="ECO:0007669"/>
    <property type="project" value="UniProtKB-KW"/>
</dbReference>
<keyword evidence="8" id="KW-0378">Hydrolase</keyword>
<dbReference type="InterPro" id="IPR027417">
    <property type="entry name" value="P-loop_NTPase"/>
</dbReference>
<feature type="domain" description="CRESS-DNA virus Rep endonuclease" evidence="11">
    <location>
        <begin position="1"/>
        <end position="107"/>
    </location>
</feature>
<keyword evidence="5" id="KW-0479">Metal-binding</keyword>
<dbReference type="InterPro" id="IPR049912">
    <property type="entry name" value="CRESS_DNA_REP"/>
</dbReference>
<dbReference type="SUPFAM" id="SSF52540">
    <property type="entry name" value="P-loop containing nucleoside triphosphate hydrolases"/>
    <property type="match status" value="1"/>
</dbReference>
<protein>
    <submittedName>
        <fullName evidence="12">Replication protein</fullName>
    </submittedName>
</protein>
<dbReference type="GO" id="GO:0006260">
    <property type="term" value="P:DNA replication"/>
    <property type="evidence" value="ECO:0007669"/>
    <property type="project" value="UniProtKB-KW"/>
</dbReference>
<dbReference type="GO" id="GO:0046872">
    <property type="term" value="F:metal ion binding"/>
    <property type="evidence" value="ECO:0007669"/>
    <property type="project" value="UniProtKB-KW"/>
</dbReference>
<reference evidence="12" key="2">
    <citation type="submission" date="2021-04" db="EMBL/GenBank/DDBJ databases">
        <authorList>
            <person name="Gilroy R."/>
        </authorList>
    </citation>
    <scope>NUCLEOTIDE SEQUENCE</scope>
    <source>
        <strain evidence="12">CHK178-16964</strain>
    </source>
</reference>
<evidence type="ECO:0000256" key="3">
    <source>
        <dbReference type="ARBA" id="ARBA00022705"/>
    </source>
</evidence>
<evidence type="ECO:0000256" key="8">
    <source>
        <dbReference type="ARBA" id="ARBA00022801"/>
    </source>
</evidence>
<dbReference type="Gene3D" id="3.40.50.300">
    <property type="entry name" value="P-loop containing nucleotide triphosphate hydrolases"/>
    <property type="match status" value="1"/>
</dbReference>
<keyword evidence="2" id="KW-0548">Nucleotidyltransferase</keyword>
<evidence type="ECO:0000256" key="10">
    <source>
        <dbReference type="ARBA" id="ARBA00023125"/>
    </source>
</evidence>
<dbReference type="AlphaFoldDB" id="A0A9D2KQA1"/>
<evidence type="ECO:0000256" key="6">
    <source>
        <dbReference type="ARBA" id="ARBA00022741"/>
    </source>
</evidence>
<proteinExistence type="predicted"/>
<evidence type="ECO:0000313" key="13">
    <source>
        <dbReference type="Proteomes" id="UP000823900"/>
    </source>
</evidence>
<evidence type="ECO:0000313" key="12">
    <source>
        <dbReference type="EMBL" id="HJA72250.1"/>
    </source>
</evidence>
<organism evidence="12 13">
    <name type="scientific">Candidatus Lachnoclostridium stercoravium</name>
    <dbReference type="NCBI Taxonomy" id="2838633"/>
    <lineage>
        <taxon>Bacteria</taxon>
        <taxon>Bacillati</taxon>
        <taxon>Bacillota</taxon>
        <taxon>Clostridia</taxon>
        <taxon>Lachnospirales</taxon>
        <taxon>Lachnospiraceae</taxon>
    </lineage>
</organism>
<dbReference type="GO" id="GO:0004519">
    <property type="term" value="F:endonuclease activity"/>
    <property type="evidence" value="ECO:0007669"/>
    <property type="project" value="UniProtKB-KW"/>
</dbReference>
<evidence type="ECO:0000256" key="9">
    <source>
        <dbReference type="ARBA" id="ARBA00023124"/>
    </source>
</evidence>
<evidence type="ECO:0000259" key="11">
    <source>
        <dbReference type="PROSITE" id="PS52020"/>
    </source>
</evidence>
<evidence type="ECO:0000256" key="2">
    <source>
        <dbReference type="ARBA" id="ARBA00022695"/>
    </source>
</evidence>
<dbReference type="GO" id="GO:0000166">
    <property type="term" value="F:nucleotide binding"/>
    <property type="evidence" value="ECO:0007669"/>
    <property type="project" value="UniProtKB-KW"/>
</dbReference>
<keyword evidence="1" id="KW-0808">Transferase</keyword>
<dbReference type="PROSITE" id="PS52020">
    <property type="entry name" value="CRESS_DNA_REP"/>
    <property type="match status" value="1"/>
</dbReference>
<name>A0A9D2KQA1_9FIRM</name>
<keyword evidence="10" id="KW-0238">DNA-binding</keyword>
<dbReference type="GO" id="GO:0003677">
    <property type="term" value="F:DNA binding"/>
    <property type="evidence" value="ECO:0007669"/>
    <property type="project" value="UniProtKB-KW"/>
</dbReference>
<evidence type="ECO:0000256" key="1">
    <source>
        <dbReference type="ARBA" id="ARBA00022679"/>
    </source>
</evidence>
<dbReference type="Pfam" id="PF02407">
    <property type="entry name" value="Viral_Rep"/>
    <property type="match status" value="1"/>
</dbReference>
<comment type="caution">
    <text evidence="12">The sequence shown here is derived from an EMBL/GenBank/DDBJ whole genome shotgun (WGS) entry which is preliminary data.</text>
</comment>
<accession>A0A9D2KQA1</accession>
<keyword evidence="6" id="KW-0547">Nucleotide-binding</keyword>
<dbReference type="EMBL" id="DWZA01000100">
    <property type="protein sequence ID" value="HJA72250.1"/>
    <property type="molecule type" value="Genomic_DNA"/>
</dbReference>
<reference evidence="12" key="1">
    <citation type="journal article" date="2021" name="PeerJ">
        <title>Extensive microbial diversity within the chicken gut microbiome revealed by metagenomics and culture.</title>
        <authorList>
            <person name="Gilroy R."/>
            <person name="Ravi A."/>
            <person name="Getino M."/>
            <person name="Pursley I."/>
            <person name="Horton D.L."/>
            <person name="Alikhan N.F."/>
            <person name="Baker D."/>
            <person name="Gharbi K."/>
            <person name="Hall N."/>
            <person name="Watson M."/>
            <person name="Adriaenssens E.M."/>
            <person name="Foster-Nyarko E."/>
            <person name="Jarju S."/>
            <person name="Secka A."/>
            <person name="Antonio M."/>
            <person name="Oren A."/>
            <person name="Chaudhuri R.R."/>
            <person name="La Ragione R."/>
            <person name="Hildebrand F."/>
            <person name="Pallen M.J."/>
        </authorList>
    </citation>
    <scope>NUCLEOTIDE SEQUENCE</scope>
    <source>
        <strain evidence="12">CHK178-16964</strain>
    </source>
</reference>
<evidence type="ECO:0000256" key="7">
    <source>
        <dbReference type="ARBA" id="ARBA00022759"/>
    </source>
</evidence>
<gene>
    <name evidence="12" type="ORF">IAA07_11875</name>
</gene>
<keyword evidence="7" id="KW-0255">Endonuclease</keyword>
<keyword evidence="9" id="KW-0190">Covalent protein-DNA linkage</keyword>
<evidence type="ECO:0000256" key="4">
    <source>
        <dbReference type="ARBA" id="ARBA00022722"/>
    </source>
</evidence>
<dbReference type="Proteomes" id="UP000823900">
    <property type="component" value="Unassembled WGS sequence"/>
</dbReference>